<reference evidence="8 9" key="1">
    <citation type="journal article" date="2015" name="Genome Biol. Evol.">
        <title>Phylogenomic analyses indicate that early fungi evolved digesting cell walls of algal ancestors of land plants.</title>
        <authorList>
            <person name="Chang Y."/>
            <person name="Wang S."/>
            <person name="Sekimoto S."/>
            <person name="Aerts A.L."/>
            <person name="Choi C."/>
            <person name="Clum A."/>
            <person name="LaButti K.M."/>
            <person name="Lindquist E.A."/>
            <person name="Yee Ngan C."/>
            <person name="Ohm R.A."/>
            <person name="Salamov A.A."/>
            <person name="Grigoriev I.V."/>
            <person name="Spatafora J.W."/>
            <person name="Berbee M.L."/>
        </authorList>
    </citation>
    <scope>NUCLEOTIDE SEQUENCE [LARGE SCALE GENOMIC DNA]</scope>
    <source>
        <strain evidence="8 9">JEL478</strain>
    </source>
</reference>
<evidence type="ECO:0000256" key="2">
    <source>
        <dbReference type="ARBA" id="ARBA00010617"/>
    </source>
</evidence>
<evidence type="ECO:0000256" key="3">
    <source>
        <dbReference type="ARBA" id="ARBA00022723"/>
    </source>
</evidence>
<dbReference type="PRINTS" id="PR00463">
    <property type="entry name" value="EP450I"/>
</dbReference>
<keyword evidence="7" id="KW-0472">Membrane</keyword>
<dbReference type="PANTHER" id="PTHR24305:SF166">
    <property type="entry name" value="CYTOCHROME P450 12A4, MITOCHONDRIAL-RELATED"/>
    <property type="match status" value="1"/>
</dbReference>
<dbReference type="InterPro" id="IPR017972">
    <property type="entry name" value="Cyt_P450_CS"/>
</dbReference>
<organism evidence="8 9">
    <name type="scientific">Gonapodya prolifera (strain JEL478)</name>
    <name type="common">Monoblepharis prolifera</name>
    <dbReference type="NCBI Taxonomy" id="1344416"/>
    <lineage>
        <taxon>Eukaryota</taxon>
        <taxon>Fungi</taxon>
        <taxon>Fungi incertae sedis</taxon>
        <taxon>Chytridiomycota</taxon>
        <taxon>Chytridiomycota incertae sedis</taxon>
        <taxon>Monoblepharidomycetes</taxon>
        <taxon>Monoblepharidales</taxon>
        <taxon>Gonapodyaceae</taxon>
        <taxon>Gonapodya</taxon>
    </lineage>
</organism>
<comment type="cofactor">
    <cofactor evidence="1 5">
        <name>heme</name>
        <dbReference type="ChEBI" id="CHEBI:30413"/>
    </cofactor>
</comment>
<dbReference type="Proteomes" id="UP000070544">
    <property type="component" value="Unassembled WGS sequence"/>
</dbReference>
<sequence length="540" mass="61158">MSLWSLLTLSNVASALGILLVTVVALQLVDWWFFNPLRELPSHRATKWIPWIGILPILKGKGFVYSSTGHEENGTIAAATTNMISVVDPEIIEQMCKKQDLPKNQMVYKRLRILETDPDNIFQTTDRVFHRRARRMVTPAFSIRYLNGLEVYIDKVWQDLEKKLLGMRDAEGWAGVDVNKICHNIALDLIGETAFGCSFNMIESGNHPLHEARETLFRYGITKVFIPFLKYIPLSYLPSINHAAHTTTTFLTEVVASRKAMNARGERREDILQMLLDYRDPDGDRMTEEEIGASVFIIFVAGSETTANSMTWFVYMMLKHPQSLEKLQRELLETFPDGMTTPLGLEKLKSLPYLDACIKESMRLRPVAPVISRELEKDTVIQGTKPNGEVTSYNIPRGTKIIVAIYGLHTSEKVWLRAKEFIPERWLESSGARAGPAEEEAWGVLPETAGADPKSAYKAVYGQPKMLAKDGGFIPFSMGSRDCIGKNFAWNEMRVILGHMFRRFEFEPLFDTTKEIVGESYITLGVGKGGLPVRMRERKV</sequence>
<keyword evidence="7" id="KW-1133">Transmembrane helix</keyword>
<keyword evidence="9" id="KW-1185">Reference proteome</keyword>
<dbReference type="STRING" id="1344416.A0A139ADE3"/>
<evidence type="ECO:0000256" key="7">
    <source>
        <dbReference type="SAM" id="Phobius"/>
    </source>
</evidence>
<dbReference type="EMBL" id="KQ965766">
    <property type="protein sequence ID" value="KXS14790.1"/>
    <property type="molecule type" value="Genomic_DNA"/>
</dbReference>
<evidence type="ECO:0000313" key="9">
    <source>
        <dbReference type="Proteomes" id="UP000070544"/>
    </source>
</evidence>
<evidence type="ECO:0000256" key="1">
    <source>
        <dbReference type="ARBA" id="ARBA00001971"/>
    </source>
</evidence>
<dbReference type="GO" id="GO:0004497">
    <property type="term" value="F:monooxygenase activity"/>
    <property type="evidence" value="ECO:0007669"/>
    <property type="project" value="UniProtKB-KW"/>
</dbReference>
<keyword evidence="3 5" id="KW-0479">Metal-binding</keyword>
<dbReference type="Gene3D" id="1.10.630.10">
    <property type="entry name" value="Cytochrome P450"/>
    <property type="match status" value="1"/>
</dbReference>
<dbReference type="Pfam" id="PF00067">
    <property type="entry name" value="p450"/>
    <property type="match status" value="1"/>
</dbReference>
<feature type="binding site" description="axial binding residue" evidence="5">
    <location>
        <position position="483"/>
    </location>
    <ligand>
        <name>heme</name>
        <dbReference type="ChEBI" id="CHEBI:30413"/>
    </ligand>
    <ligandPart>
        <name>Fe</name>
        <dbReference type="ChEBI" id="CHEBI:18248"/>
    </ligandPart>
</feature>
<gene>
    <name evidence="8" type="ORF">M427DRAFT_32773</name>
</gene>
<keyword evidence="4 5" id="KW-0408">Iron</keyword>
<dbReference type="GO" id="GO:0020037">
    <property type="term" value="F:heme binding"/>
    <property type="evidence" value="ECO:0007669"/>
    <property type="project" value="InterPro"/>
</dbReference>
<keyword evidence="7" id="KW-0812">Transmembrane</keyword>
<dbReference type="GO" id="GO:0005506">
    <property type="term" value="F:iron ion binding"/>
    <property type="evidence" value="ECO:0007669"/>
    <property type="project" value="InterPro"/>
</dbReference>
<dbReference type="InterPro" id="IPR002401">
    <property type="entry name" value="Cyt_P450_E_grp-I"/>
</dbReference>
<keyword evidence="6" id="KW-0503">Monooxygenase</keyword>
<protein>
    <submittedName>
        <fullName evidence="8">Cytochrome P450</fullName>
    </submittedName>
</protein>
<evidence type="ECO:0000256" key="5">
    <source>
        <dbReference type="PIRSR" id="PIRSR602401-1"/>
    </source>
</evidence>
<feature type="transmembrane region" description="Helical" evidence="7">
    <location>
        <begin position="12"/>
        <end position="34"/>
    </location>
</feature>
<dbReference type="SUPFAM" id="SSF48264">
    <property type="entry name" value="Cytochrome P450"/>
    <property type="match status" value="1"/>
</dbReference>
<keyword evidence="6" id="KW-0560">Oxidoreductase</keyword>
<dbReference type="InterPro" id="IPR001128">
    <property type="entry name" value="Cyt_P450"/>
</dbReference>
<evidence type="ECO:0000313" key="8">
    <source>
        <dbReference type="EMBL" id="KXS14790.1"/>
    </source>
</evidence>
<dbReference type="OrthoDB" id="1470350at2759"/>
<keyword evidence="5 6" id="KW-0349">Heme</keyword>
<dbReference type="InterPro" id="IPR050121">
    <property type="entry name" value="Cytochrome_P450_monoxygenase"/>
</dbReference>
<dbReference type="GO" id="GO:0016705">
    <property type="term" value="F:oxidoreductase activity, acting on paired donors, with incorporation or reduction of molecular oxygen"/>
    <property type="evidence" value="ECO:0007669"/>
    <property type="project" value="InterPro"/>
</dbReference>
<accession>A0A139ADE3</accession>
<proteinExistence type="inferred from homology"/>
<dbReference type="InterPro" id="IPR036396">
    <property type="entry name" value="Cyt_P450_sf"/>
</dbReference>
<dbReference type="PRINTS" id="PR00385">
    <property type="entry name" value="P450"/>
</dbReference>
<comment type="similarity">
    <text evidence="2 6">Belongs to the cytochrome P450 family.</text>
</comment>
<dbReference type="PANTHER" id="PTHR24305">
    <property type="entry name" value="CYTOCHROME P450"/>
    <property type="match status" value="1"/>
</dbReference>
<evidence type="ECO:0000256" key="4">
    <source>
        <dbReference type="ARBA" id="ARBA00023004"/>
    </source>
</evidence>
<dbReference type="PROSITE" id="PS00086">
    <property type="entry name" value="CYTOCHROME_P450"/>
    <property type="match status" value="1"/>
</dbReference>
<name>A0A139ADE3_GONPJ</name>
<evidence type="ECO:0000256" key="6">
    <source>
        <dbReference type="RuleBase" id="RU000461"/>
    </source>
</evidence>
<dbReference type="AlphaFoldDB" id="A0A139ADE3"/>